<dbReference type="EMBL" id="CP071463">
    <property type="protein sequence ID" value="QSW84856.1"/>
    <property type="molecule type" value="Genomic_DNA"/>
</dbReference>
<evidence type="ECO:0000313" key="1">
    <source>
        <dbReference type="EMBL" id="QSW84856.1"/>
    </source>
</evidence>
<dbReference type="AlphaFoldDB" id="A0A8A2U8C6"/>
<dbReference type="GeneID" id="63185199"/>
<keyword evidence="2" id="KW-1185">Reference proteome</keyword>
<proteinExistence type="predicted"/>
<dbReference type="KEGG" id="hlo:J0X27_15605"/>
<protein>
    <submittedName>
        <fullName evidence="1">Uncharacterized protein</fullName>
    </submittedName>
</protein>
<sequence length="146" mass="16750">MTPDSTESKPRGDRMTTDFFDDVLTEYLEDDRIEGGVVRLDLDDGQTRRFVIGDDTESMDSFEYVRRELEEVQHLIAENEDRFDQPVEFSVPVRDEEQVLEEVEDEGAVTTWVKPEGFGLLLEHLHAMAGDETLVETTDEMDATTD</sequence>
<name>A0A8A2U8C6_9EURY</name>
<reference evidence="1 2" key="1">
    <citation type="journal article" date="2006" name="Int. J. Syst. Evol. Microbiol.">
        <title>Haloterrigena longa sp. nov. and Haloterrigena limicola sp. nov., extremely halophilic archaea isolated from a salt lake.</title>
        <authorList>
            <person name="Cui H.L."/>
            <person name="Tohty D."/>
            <person name="Zhou P.J."/>
            <person name="Liu S.J."/>
        </authorList>
    </citation>
    <scope>NUCLEOTIDE SEQUENCE [LARGE SCALE GENOMIC DNA]</scope>
    <source>
        <strain evidence="1 2">ABH32</strain>
    </source>
</reference>
<evidence type="ECO:0000313" key="2">
    <source>
        <dbReference type="Proteomes" id="UP000663191"/>
    </source>
</evidence>
<dbReference type="Proteomes" id="UP000663191">
    <property type="component" value="Chromosome"/>
</dbReference>
<organism evidence="1 2">
    <name type="scientific">Natrinema longum</name>
    <dbReference type="NCBI Taxonomy" id="370324"/>
    <lineage>
        <taxon>Archaea</taxon>
        <taxon>Methanobacteriati</taxon>
        <taxon>Methanobacteriota</taxon>
        <taxon>Stenosarchaea group</taxon>
        <taxon>Halobacteria</taxon>
        <taxon>Halobacteriales</taxon>
        <taxon>Natrialbaceae</taxon>
        <taxon>Natrinema</taxon>
    </lineage>
</organism>
<accession>A0A8A2U8C6</accession>
<dbReference type="RefSeq" id="WP_207270065.1">
    <property type="nucleotide sequence ID" value="NZ_CP071463.1"/>
</dbReference>
<dbReference type="OrthoDB" id="173529at2157"/>
<gene>
    <name evidence="1" type="ORF">J0X27_15605</name>
</gene>